<evidence type="ECO:0000313" key="1">
    <source>
        <dbReference type="EMBL" id="VVC36969.1"/>
    </source>
</evidence>
<name>A0A5E4MXD9_9HEMI</name>
<protein>
    <submittedName>
        <fullName evidence="1">Uncharacterized protein</fullName>
    </submittedName>
</protein>
<dbReference type="AlphaFoldDB" id="A0A5E4MXD9"/>
<reference evidence="1 2" key="1">
    <citation type="submission" date="2019-08" db="EMBL/GenBank/DDBJ databases">
        <authorList>
            <person name="Alioto T."/>
            <person name="Alioto T."/>
            <person name="Gomez Garrido J."/>
        </authorList>
    </citation>
    <scope>NUCLEOTIDE SEQUENCE [LARGE SCALE GENOMIC DNA]</scope>
</reference>
<proteinExistence type="predicted"/>
<evidence type="ECO:0000313" key="2">
    <source>
        <dbReference type="Proteomes" id="UP000325440"/>
    </source>
</evidence>
<keyword evidence="2" id="KW-1185">Reference proteome</keyword>
<accession>A0A5E4MXD9</accession>
<dbReference type="EMBL" id="CABPRJ010001440">
    <property type="protein sequence ID" value="VVC36969.1"/>
    <property type="molecule type" value="Genomic_DNA"/>
</dbReference>
<gene>
    <name evidence="1" type="ORF">CINCED_3A006359</name>
</gene>
<dbReference type="OrthoDB" id="6627407at2759"/>
<dbReference type="Proteomes" id="UP000325440">
    <property type="component" value="Unassembled WGS sequence"/>
</dbReference>
<organism evidence="1 2">
    <name type="scientific">Cinara cedri</name>
    <dbReference type="NCBI Taxonomy" id="506608"/>
    <lineage>
        <taxon>Eukaryota</taxon>
        <taxon>Metazoa</taxon>
        <taxon>Ecdysozoa</taxon>
        <taxon>Arthropoda</taxon>
        <taxon>Hexapoda</taxon>
        <taxon>Insecta</taxon>
        <taxon>Pterygota</taxon>
        <taxon>Neoptera</taxon>
        <taxon>Paraneoptera</taxon>
        <taxon>Hemiptera</taxon>
        <taxon>Sternorrhyncha</taxon>
        <taxon>Aphidomorpha</taxon>
        <taxon>Aphidoidea</taxon>
        <taxon>Aphididae</taxon>
        <taxon>Lachninae</taxon>
        <taxon>Cinara</taxon>
    </lineage>
</organism>
<sequence>MLGLVLAGCEKFCCLMDLAKVANRFLSATKEEKAATAEEKKTEDADELTVSSDGTWKKRGFSSLVGVTLLIGYFTGKNGMKLIWMVEIQANHTGNMGVKVIKTMFQRSVGNGVQYRNYIGDSKVYSRLEKRSKESLSGKGKLLAKLIDKLTVYYGLAIRRHSDSVKSIKNAIWAMFFRYSSTDKNPQHKNA</sequence>